<dbReference type="EMBL" id="VUJU01000103">
    <property type="protein sequence ID" value="KAF0773049.1"/>
    <property type="molecule type" value="Genomic_DNA"/>
</dbReference>
<evidence type="ECO:0000313" key="2">
    <source>
        <dbReference type="Proteomes" id="UP000478052"/>
    </source>
</evidence>
<dbReference type="AlphaFoldDB" id="A0A6G0ZNH2"/>
<organism evidence="1 2">
    <name type="scientific">Aphis craccivora</name>
    <name type="common">Cowpea aphid</name>
    <dbReference type="NCBI Taxonomy" id="307492"/>
    <lineage>
        <taxon>Eukaryota</taxon>
        <taxon>Metazoa</taxon>
        <taxon>Ecdysozoa</taxon>
        <taxon>Arthropoda</taxon>
        <taxon>Hexapoda</taxon>
        <taxon>Insecta</taxon>
        <taxon>Pterygota</taxon>
        <taxon>Neoptera</taxon>
        <taxon>Paraneoptera</taxon>
        <taxon>Hemiptera</taxon>
        <taxon>Sternorrhyncha</taxon>
        <taxon>Aphidomorpha</taxon>
        <taxon>Aphidoidea</taxon>
        <taxon>Aphididae</taxon>
        <taxon>Aphidini</taxon>
        <taxon>Aphis</taxon>
        <taxon>Aphis</taxon>
    </lineage>
</organism>
<reference evidence="1 2" key="1">
    <citation type="submission" date="2019-08" db="EMBL/GenBank/DDBJ databases">
        <title>Whole genome of Aphis craccivora.</title>
        <authorList>
            <person name="Voronova N.V."/>
            <person name="Shulinski R.S."/>
            <person name="Bandarenka Y.V."/>
            <person name="Zhorov D.G."/>
            <person name="Warner D."/>
        </authorList>
    </citation>
    <scope>NUCLEOTIDE SEQUENCE [LARGE SCALE GENOMIC DNA]</scope>
    <source>
        <strain evidence="1">180601</strain>
        <tissue evidence="1">Whole Body</tissue>
    </source>
</reference>
<dbReference type="Proteomes" id="UP000478052">
    <property type="component" value="Unassembled WGS sequence"/>
</dbReference>
<sequence length="87" mass="9884">MNIDNIHQPTNFSINTLKKIKNNVSGTTDCSGNIIPKPPRFADEFIKLSSVRYKPEKIYTKQCPDSIPLCERTQCQSSNTTTKCPYM</sequence>
<dbReference type="OrthoDB" id="10403030at2759"/>
<comment type="caution">
    <text evidence="1">The sequence shown here is derived from an EMBL/GenBank/DDBJ whole genome shotgun (WGS) entry which is preliminary data.</text>
</comment>
<evidence type="ECO:0000313" key="1">
    <source>
        <dbReference type="EMBL" id="KAF0773049.1"/>
    </source>
</evidence>
<protein>
    <submittedName>
        <fullName evidence="1">Uncharacterized protein</fullName>
    </submittedName>
</protein>
<name>A0A6G0ZNH2_APHCR</name>
<accession>A0A6G0ZNH2</accession>
<proteinExistence type="predicted"/>
<keyword evidence="2" id="KW-1185">Reference proteome</keyword>
<gene>
    <name evidence="1" type="ORF">FWK35_00001250</name>
</gene>